<evidence type="ECO:0000259" key="7">
    <source>
        <dbReference type="PROSITE" id="PS50207"/>
    </source>
</evidence>
<feature type="region of interest" description="Disordered" evidence="6">
    <location>
        <begin position="1"/>
        <end position="86"/>
    </location>
</feature>
<dbReference type="EMBL" id="OC855203">
    <property type="protein sequence ID" value="CAD7621481.1"/>
    <property type="molecule type" value="Genomic_DNA"/>
</dbReference>
<sequence length="413" mass="46098">MSAKRAADSDRQNGFKDCANDSDHSESESPSVAVLEPIAEQSSQLTNPDIRHERDGCILSTQSGQLPQPIASTSHSSSTASPPLTVPTISASLPEQTGSEDEIDRSVPTGVVLNTHSIGELKTDQHMVHVMTCDQPMIGSEFYAMKSNPRGYCLIFNIIDFPDHSLQFPHRLGSESEGIRLKKIFEQLHFEVNIIKNPNKKDIETTVEEYSQKEELLKQDCFVLIVLSHGKDGGVFVASDGRYISYKDIVEQLNNRNCKNLIKKPKLFFFSCCRGHDRDYGVDYEVEALAETMNLDSVTADAGLIPMDRIKPQVVRVPVVSDVMICYSTIDGYVSWRHEENGTWLGMALCKVLTKSAHTTELLQLLRQISDEVSLKESDEYGAKQVVEVIQRGFTKQFYFNPGYFADTASSTN</sequence>
<feature type="compositionally biased region" description="Basic and acidic residues" evidence="6">
    <location>
        <begin position="1"/>
        <end position="27"/>
    </location>
</feature>
<dbReference type="GO" id="GO:0004197">
    <property type="term" value="F:cysteine-type endopeptidase activity"/>
    <property type="evidence" value="ECO:0007669"/>
    <property type="project" value="InterPro"/>
</dbReference>
<evidence type="ECO:0000256" key="1">
    <source>
        <dbReference type="ARBA" id="ARBA00010134"/>
    </source>
</evidence>
<feature type="domain" description="Caspase family p20" evidence="8">
    <location>
        <begin position="149"/>
        <end position="277"/>
    </location>
</feature>
<dbReference type="Pfam" id="PF00656">
    <property type="entry name" value="Peptidase_C14"/>
    <property type="match status" value="1"/>
</dbReference>
<gene>
    <name evidence="9" type="ORF">OSB1V03_LOCUS1952</name>
</gene>
<dbReference type="Proteomes" id="UP000759131">
    <property type="component" value="Unassembled WGS sequence"/>
</dbReference>
<evidence type="ECO:0000313" key="10">
    <source>
        <dbReference type="Proteomes" id="UP000759131"/>
    </source>
</evidence>
<dbReference type="SUPFAM" id="SSF52129">
    <property type="entry name" value="Caspase-like"/>
    <property type="match status" value="1"/>
</dbReference>
<evidence type="ECO:0000256" key="3">
    <source>
        <dbReference type="ARBA" id="ARBA00022703"/>
    </source>
</evidence>
<evidence type="ECO:0000259" key="8">
    <source>
        <dbReference type="PROSITE" id="PS50208"/>
    </source>
</evidence>
<dbReference type="EMBL" id="CAJPIZ010000628">
    <property type="protein sequence ID" value="CAG2101911.1"/>
    <property type="molecule type" value="Genomic_DNA"/>
</dbReference>
<reference evidence="9" key="1">
    <citation type="submission" date="2020-11" db="EMBL/GenBank/DDBJ databases">
        <authorList>
            <person name="Tran Van P."/>
        </authorList>
    </citation>
    <scope>NUCLEOTIDE SEQUENCE</scope>
</reference>
<keyword evidence="4" id="KW-0378">Hydrolase</keyword>
<evidence type="ECO:0000313" key="9">
    <source>
        <dbReference type="EMBL" id="CAD7621481.1"/>
    </source>
</evidence>
<keyword evidence="3" id="KW-0053">Apoptosis</keyword>
<dbReference type="InterPro" id="IPR029030">
    <property type="entry name" value="Caspase-like_dom_sf"/>
</dbReference>
<proteinExistence type="inferred from homology"/>
<protein>
    <recommendedName>
        <fullName evidence="11">Caspase-3</fullName>
    </recommendedName>
</protein>
<dbReference type="PROSITE" id="PS50207">
    <property type="entry name" value="CASPASE_P10"/>
    <property type="match status" value="1"/>
</dbReference>
<dbReference type="AlphaFoldDB" id="A0A7R9PV50"/>
<dbReference type="InterPro" id="IPR002138">
    <property type="entry name" value="Pept_C14_p10"/>
</dbReference>
<evidence type="ECO:0000256" key="6">
    <source>
        <dbReference type="SAM" id="MobiDB-lite"/>
    </source>
</evidence>
<dbReference type="InterPro" id="IPR011600">
    <property type="entry name" value="Pept_C14_caspase"/>
</dbReference>
<keyword evidence="10" id="KW-1185">Reference proteome</keyword>
<dbReference type="InterPro" id="IPR001309">
    <property type="entry name" value="Pept_C14_p20"/>
</dbReference>
<dbReference type="SMART" id="SM00115">
    <property type="entry name" value="CASc"/>
    <property type="match status" value="1"/>
</dbReference>
<dbReference type="InterPro" id="IPR015917">
    <property type="entry name" value="Pept_C14A"/>
</dbReference>
<comment type="similarity">
    <text evidence="1 5">Belongs to the peptidase C14A family.</text>
</comment>
<keyword evidence="2" id="KW-0645">Protease</keyword>
<evidence type="ECO:0000256" key="4">
    <source>
        <dbReference type="ARBA" id="ARBA00022801"/>
    </source>
</evidence>
<dbReference type="PRINTS" id="PR00376">
    <property type="entry name" value="IL1BCENZYME"/>
</dbReference>
<feature type="domain" description="Caspase family p10" evidence="7">
    <location>
        <begin position="313"/>
        <end position="402"/>
    </location>
</feature>
<evidence type="ECO:0000256" key="5">
    <source>
        <dbReference type="RuleBase" id="RU003971"/>
    </source>
</evidence>
<evidence type="ECO:0008006" key="11">
    <source>
        <dbReference type="Google" id="ProtNLM"/>
    </source>
</evidence>
<accession>A0A7R9PV50</accession>
<dbReference type="GO" id="GO:0006508">
    <property type="term" value="P:proteolysis"/>
    <property type="evidence" value="ECO:0007669"/>
    <property type="project" value="UniProtKB-KW"/>
</dbReference>
<dbReference type="InterPro" id="IPR002398">
    <property type="entry name" value="Pept_C14"/>
</dbReference>
<organism evidence="9">
    <name type="scientific">Medioppia subpectinata</name>
    <dbReference type="NCBI Taxonomy" id="1979941"/>
    <lineage>
        <taxon>Eukaryota</taxon>
        <taxon>Metazoa</taxon>
        <taxon>Ecdysozoa</taxon>
        <taxon>Arthropoda</taxon>
        <taxon>Chelicerata</taxon>
        <taxon>Arachnida</taxon>
        <taxon>Acari</taxon>
        <taxon>Acariformes</taxon>
        <taxon>Sarcoptiformes</taxon>
        <taxon>Oribatida</taxon>
        <taxon>Brachypylina</taxon>
        <taxon>Oppioidea</taxon>
        <taxon>Oppiidae</taxon>
        <taxon>Medioppia</taxon>
    </lineage>
</organism>
<dbReference type="PROSITE" id="PS50208">
    <property type="entry name" value="CASPASE_P20"/>
    <property type="match status" value="1"/>
</dbReference>
<name>A0A7R9PV50_9ACAR</name>
<dbReference type="PANTHER" id="PTHR47901">
    <property type="entry name" value="CASPASE RECRUITMENT DOMAIN-CONTAINING PROTEIN 18"/>
    <property type="match status" value="1"/>
</dbReference>
<dbReference type="PANTHER" id="PTHR47901:SF8">
    <property type="entry name" value="CASPASE-3"/>
    <property type="match status" value="1"/>
</dbReference>
<feature type="compositionally biased region" description="Low complexity" evidence="6">
    <location>
        <begin position="71"/>
        <end position="81"/>
    </location>
</feature>
<dbReference type="Gene3D" id="3.40.50.1460">
    <property type="match status" value="1"/>
</dbReference>
<evidence type="ECO:0000256" key="2">
    <source>
        <dbReference type="ARBA" id="ARBA00022670"/>
    </source>
</evidence>
<dbReference type="GO" id="GO:0006915">
    <property type="term" value="P:apoptotic process"/>
    <property type="evidence" value="ECO:0007669"/>
    <property type="project" value="UniProtKB-KW"/>
</dbReference>
<dbReference type="OrthoDB" id="6044770at2759"/>